<dbReference type="Proteomes" id="UP000294901">
    <property type="component" value="Unassembled WGS sequence"/>
</dbReference>
<evidence type="ECO:0000313" key="2">
    <source>
        <dbReference type="Proteomes" id="UP000294901"/>
    </source>
</evidence>
<accession>A0A4R6JBT2</accession>
<dbReference type="AlphaFoldDB" id="A0A4R6JBT2"/>
<sequence>MMLPMADALSTPSRQALIALMIHVSEASNPDLHGRYGLTIKKADRDQLSDEKLITWRKGARQAIFHELTDKGWARAREELTAQPPAKTSPAWRLHYATLRNLDRLMRKLDYQLADVFAPDESVEDGIRRVYGEFAERSGDLVGLEKIRERLTGVSRADLDATLLDLNRRKQIHLDPDPNRRILTPEARAAAIRVGGEEMHLIAIGKL</sequence>
<keyword evidence="2" id="KW-1185">Reference proteome</keyword>
<organism evidence="1 2">
    <name type="scientific">Paractinoplanes brasiliensis</name>
    <dbReference type="NCBI Taxonomy" id="52695"/>
    <lineage>
        <taxon>Bacteria</taxon>
        <taxon>Bacillati</taxon>
        <taxon>Actinomycetota</taxon>
        <taxon>Actinomycetes</taxon>
        <taxon>Micromonosporales</taxon>
        <taxon>Micromonosporaceae</taxon>
        <taxon>Paractinoplanes</taxon>
    </lineage>
</organism>
<gene>
    <name evidence="1" type="ORF">C8E87_8219</name>
</gene>
<evidence type="ECO:0000313" key="1">
    <source>
        <dbReference type="EMBL" id="TDO32747.1"/>
    </source>
</evidence>
<protein>
    <submittedName>
        <fullName evidence="1">Uncharacterized protein</fullName>
    </submittedName>
</protein>
<comment type="caution">
    <text evidence="1">The sequence shown here is derived from an EMBL/GenBank/DDBJ whole genome shotgun (WGS) entry which is preliminary data.</text>
</comment>
<reference evidence="1 2" key="1">
    <citation type="submission" date="2019-03" db="EMBL/GenBank/DDBJ databases">
        <title>Sequencing the genomes of 1000 actinobacteria strains.</title>
        <authorList>
            <person name="Klenk H.-P."/>
        </authorList>
    </citation>
    <scope>NUCLEOTIDE SEQUENCE [LARGE SCALE GENOMIC DNA]</scope>
    <source>
        <strain evidence="1 2">DSM 43805</strain>
    </source>
</reference>
<name>A0A4R6JBT2_9ACTN</name>
<dbReference type="EMBL" id="SNWR01000002">
    <property type="protein sequence ID" value="TDO32747.1"/>
    <property type="molecule type" value="Genomic_DNA"/>
</dbReference>
<proteinExistence type="predicted"/>